<feature type="transmembrane region" description="Helical" evidence="1">
    <location>
        <begin position="12"/>
        <end position="29"/>
    </location>
</feature>
<reference evidence="2 3" key="1">
    <citation type="submission" date="2020-02" db="EMBL/GenBank/DDBJ databases">
        <authorList>
            <person name="Criscuolo A."/>
        </authorList>
    </citation>
    <scope>NUCLEOTIDE SEQUENCE [LARGE SCALE GENOMIC DNA]</scope>
    <source>
        <strain evidence="2">CECT7796</strain>
    </source>
</reference>
<protein>
    <submittedName>
        <fullName evidence="2">Uncharacterized protein</fullName>
    </submittedName>
</protein>
<keyword evidence="1" id="KW-0472">Membrane</keyword>
<sequence length="182" mass="21452">MITFDPNVWGTIADWFMVGVTTITAYYLYQTLNSQKEVQETQNKMFQIESLKFKESVKPLFSYKISTENFLTDPKYHKIITIEISNESNSMAKEIKINFEERQNIKRIMVPQNYLPSPLKTLNKNEKPYLLHFLIVEAPISVEFIKFEVTYQDISTNKYCQNVVCIYEEEISIIKNPPQIIE</sequence>
<evidence type="ECO:0000313" key="2">
    <source>
        <dbReference type="EMBL" id="CAA9200689.1"/>
    </source>
</evidence>
<gene>
    <name evidence="2" type="ORF">FLACOL7796_03393</name>
</gene>
<evidence type="ECO:0000313" key="3">
    <source>
        <dbReference type="Proteomes" id="UP000474567"/>
    </source>
</evidence>
<comment type="caution">
    <text evidence="2">The sequence shown here is derived from an EMBL/GenBank/DDBJ whole genome shotgun (WGS) entry which is preliminary data.</text>
</comment>
<dbReference type="EMBL" id="CADCST010000104">
    <property type="protein sequence ID" value="CAA9200689.1"/>
    <property type="molecule type" value="Genomic_DNA"/>
</dbReference>
<keyword evidence="1" id="KW-0812">Transmembrane</keyword>
<proteinExistence type="predicted"/>
<accession>A0ABN7EMJ2</accession>
<keyword evidence="3" id="KW-1185">Reference proteome</keyword>
<dbReference type="RefSeq" id="WP_173967270.1">
    <property type="nucleotide sequence ID" value="NZ_CADCST010000104.1"/>
</dbReference>
<dbReference type="Proteomes" id="UP000474567">
    <property type="component" value="Unassembled WGS sequence"/>
</dbReference>
<name>A0ABN7EMJ2_9FLAO</name>
<organism evidence="2 3">
    <name type="scientific">Flavobacterium collinsii</name>
    <dbReference type="NCBI Taxonomy" id="1114861"/>
    <lineage>
        <taxon>Bacteria</taxon>
        <taxon>Pseudomonadati</taxon>
        <taxon>Bacteroidota</taxon>
        <taxon>Flavobacteriia</taxon>
        <taxon>Flavobacteriales</taxon>
        <taxon>Flavobacteriaceae</taxon>
        <taxon>Flavobacterium</taxon>
    </lineage>
</organism>
<evidence type="ECO:0000256" key="1">
    <source>
        <dbReference type="SAM" id="Phobius"/>
    </source>
</evidence>
<keyword evidence="1" id="KW-1133">Transmembrane helix</keyword>